<feature type="non-terminal residue" evidence="6">
    <location>
        <position position="96"/>
    </location>
</feature>
<dbReference type="OrthoDB" id="3248974at2759"/>
<dbReference type="SUPFAM" id="SSF48264">
    <property type="entry name" value="Cytochrome P450"/>
    <property type="match status" value="1"/>
</dbReference>
<evidence type="ECO:0000256" key="3">
    <source>
        <dbReference type="ARBA" id="ARBA00022723"/>
    </source>
</evidence>
<keyword evidence="3" id="KW-0479">Metal-binding</keyword>
<sequence length="96" mass="11227">YPDSQTFDRFRFYNRRENSLDGGAENSMVSVNNNFLVFGLMFDSLQPGRFFAVMEMKATLVYLLMHYDVYNPEKKRPADRWIGESCIPNPTAKFVI</sequence>
<feature type="non-terminal residue" evidence="6">
    <location>
        <position position="1"/>
    </location>
</feature>
<proteinExistence type="inferred from homology"/>
<accession>J0WKC2</accession>
<dbReference type="Proteomes" id="UP000006514">
    <property type="component" value="Unassembled WGS sequence"/>
</dbReference>
<comment type="cofactor">
    <cofactor evidence="1">
        <name>heme</name>
        <dbReference type="ChEBI" id="CHEBI:30413"/>
    </cofactor>
</comment>
<dbReference type="GO" id="GO:0016705">
    <property type="term" value="F:oxidoreductase activity, acting on paired donors, with incorporation or reduction of molecular oxygen"/>
    <property type="evidence" value="ECO:0007669"/>
    <property type="project" value="InterPro"/>
</dbReference>
<dbReference type="InParanoid" id="J0WKC2"/>
<dbReference type="AlphaFoldDB" id="J0WKC2"/>
<dbReference type="PANTHER" id="PTHR46206">
    <property type="entry name" value="CYTOCHROME P450"/>
    <property type="match status" value="1"/>
</dbReference>
<organism evidence="6 7">
    <name type="scientific">Auricularia subglabra (strain TFB-10046 / SS5)</name>
    <name type="common">White-rot fungus</name>
    <name type="synonym">Auricularia delicata (strain TFB10046)</name>
    <dbReference type="NCBI Taxonomy" id="717982"/>
    <lineage>
        <taxon>Eukaryota</taxon>
        <taxon>Fungi</taxon>
        <taxon>Dikarya</taxon>
        <taxon>Basidiomycota</taxon>
        <taxon>Agaricomycotina</taxon>
        <taxon>Agaricomycetes</taxon>
        <taxon>Auriculariales</taxon>
        <taxon>Auriculariaceae</taxon>
        <taxon>Auricularia</taxon>
    </lineage>
</organism>
<keyword evidence="5" id="KW-0408">Iron</keyword>
<dbReference type="Gene3D" id="1.10.630.10">
    <property type="entry name" value="Cytochrome P450"/>
    <property type="match status" value="1"/>
</dbReference>
<dbReference type="KEGG" id="adl:AURDEDRAFT_27379"/>
<protein>
    <submittedName>
        <fullName evidence="6">Uncharacterized protein</fullName>
    </submittedName>
</protein>
<gene>
    <name evidence="6" type="ORF">AURDEDRAFT_27379</name>
</gene>
<keyword evidence="4" id="KW-0560">Oxidoreductase</keyword>
<dbReference type="InterPro" id="IPR036396">
    <property type="entry name" value="Cyt_P450_sf"/>
</dbReference>
<dbReference type="GO" id="GO:0004497">
    <property type="term" value="F:monooxygenase activity"/>
    <property type="evidence" value="ECO:0007669"/>
    <property type="project" value="InterPro"/>
</dbReference>
<dbReference type="GO" id="GO:0020037">
    <property type="term" value="F:heme binding"/>
    <property type="evidence" value="ECO:0007669"/>
    <property type="project" value="InterPro"/>
</dbReference>
<evidence type="ECO:0000256" key="1">
    <source>
        <dbReference type="ARBA" id="ARBA00001971"/>
    </source>
</evidence>
<dbReference type="EMBL" id="JH689221">
    <property type="protein sequence ID" value="EJD32205.1"/>
    <property type="molecule type" value="Genomic_DNA"/>
</dbReference>
<keyword evidence="7" id="KW-1185">Reference proteome</keyword>
<reference evidence="7" key="1">
    <citation type="journal article" date="2012" name="Science">
        <title>The Paleozoic origin of enzymatic lignin decomposition reconstructed from 31 fungal genomes.</title>
        <authorList>
            <person name="Floudas D."/>
            <person name="Binder M."/>
            <person name="Riley R."/>
            <person name="Barry K."/>
            <person name="Blanchette R.A."/>
            <person name="Henrissat B."/>
            <person name="Martinez A.T."/>
            <person name="Otillar R."/>
            <person name="Spatafora J.W."/>
            <person name="Yadav J.S."/>
            <person name="Aerts A."/>
            <person name="Benoit I."/>
            <person name="Boyd A."/>
            <person name="Carlson A."/>
            <person name="Copeland A."/>
            <person name="Coutinho P.M."/>
            <person name="de Vries R.P."/>
            <person name="Ferreira P."/>
            <person name="Findley K."/>
            <person name="Foster B."/>
            <person name="Gaskell J."/>
            <person name="Glotzer D."/>
            <person name="Gorecki P."/>
            <person name="Heitman J."/>
            <person name="Hesse C."/>
            <person name="Hori C."/>
            <person name="Igarashi K."/>
            <person name="Jurgens J.A."/>
            <person name="Kallen N."/>
            <person name="Kersten P."/>
            <person name="Kohler A."/>
            <person name="Kuees U."/>
            <person name="Kumar T.K.A."/>
            <person name="Kuo A."/>
            <person name="LaButti K."/>
            <person name="Larrondo L.F."/>
            <person name="Lindquist E."/>
            <person name="Ling A."/>
            <person name="Lombard V."/>
            <person name="Lucas S."/>
            <person name="Lundell T."/>
            <person name="Martin R."/>
            <person name="McLaughlin D.J."/>
            <person name="Morgenstern I."/>
            <person name="Morin E."/>
            <person name="Murat C."/>
            <person name="Nagy L.G."/>
            <person name="Nolan M."/>
            <person name="Ohm R.A."/>
            <person name="Patyshakuliyeva A."/>
            <person name="Rokas A."/>
            <person name="Ruiz-Duenas F.J."/>
            <person name="Sabat G."/>
            <person name="Salamov A."/>
            <person name="Samejima M."/>
            <person name="Schmutz J."/>
            <person name="Slot J.C."/>
            <person name="St John F."/>
            <person name="Stenlid J."/>
            <person name="Sun H."/>
            <person name="Sun S."/>
            <person name="Syed K."/>
            <person name="Tsang A."/>
            <person name="Wiebenga A."/>
            <person name="Young D."/>
            <person name="Pisabarro A."/>
            <person name="Eastwood D.C."/>
            <person name="Martin F."/>
            <person name="Cullen D."/>
            <person name="Grigoriev I.V."/>
            <person name="Hibbett D.S."/>
        </authorList>
    </citation>
    <scope>NUCLEOTIDE SEQUENCE [LARGE SCALE GENOMIC DNA]</scope>
    <source>
        <strain evidence="7">TFB10046</strain>
    </source>
</reference>
<evidence type="ECO:0000256" key="2">
    <source>
        <dbReference type="ARBA" id="ARBA00010617"/>
    </source>
</evidence>
<evidence type="ECO:0000313" key="6">
    <source>
        <dbReference type="EMBL" id="EJD32205.1"/>
    </source>
</evidence>
<name>J0WKC2_AURST</name>
<comment type="similarity">
    <text evidence="2">Belongs to the cytochrome P450 family.</text>
</comment>
<evidence type="ECO:0000313" key="7">
    <source>
        <dbReference type="Proteomes" id="UP000006514"/>
    </source>
</evidence>
<evidence type="ECO:0000256" key="4">
    <source>
        <dbReference type="ARBA" id="ARBA00023002"/>
    </source>
</evidence>
<dbReference type="GO" id="GO:0005506">
    <property type="term" value="F:iron ion binding"/>
    <property type="evidence" value="ECO:0007669"/>
    <property type="project" value="InterPro"/>
</dbReference>
<evidence type="ECO:0000256" key="5">
    <source>
        <dbReference type="ARBA" id="ARBA00023004"/>
    </source>
</evidence>